<dbReference type="EC" id="5.6.2.2" evidence="6"/>
<dbReference type="PhylomeDB" id="E9G746"/>
<evidence type="ECO:0000256" key="4">
    <source>
        <dbReference type="ARBA" id="ARBA00023125"/>
    </source>
</evidence>
<evidence type="ECO:0000256" key="3">
    <source>
        <dbReference type="ARBA" id="ARBA00023029"/>
    </source>
</evidence>
<evidence type="ECO:0000313" key="8">
    <source>
        <dbReference type="EMBL" id="EFX84711.1"/>
    </source>
</evidence>
<dbReference type="InParanoid" id="E9G746"/>
<name>E9G746_DAPPU</name>
<dbReference type="Gene3D" id="3.30.230.10">
    <property type="match status" value="1"/>
</dbReference>
<evidence type="ECO:0000256" key="6">
    <source>
        <dbReference type="RuleBase" id="RU362094"/>
    </source>
</evidence>
<comment type="catalytic activity">
    <reaction evidence="1 6">
        <text>ATP-dependent breakage, passage and rejoining of double-stranded DNA.</text>
        <dbReference type="EC" id="5.6.2.2"/>
    </reaction>
</comment>
<comment type="cofactor">
    <cofactor evidence="2">
        <name>Mg(2+)</name>
        <dbReference type="ChEBI" id="CHEBI:18420"/>
    </cofactor>
</comment>
<dbReference type="GO" id="GO:0005524">
    <property type="term" value="F:ATP binding"/>
    <property type="evidence" value="ECO:0007669"/>
    <property type="project" value="UniProtKB-UniRule"/>
</dbReference>
<evidence type="ECO:0000313" key="9">
    <source>
        <dbReference type="Proteomes" id="UP000000305"/>
    </source>
</evidence>
<evidence type="ECO:0000259" key="7">
    <source>
        <dbReference type="Pfam" id="PF00204"/>
    </source>
</evidence>
<sequence>KIKDILLLPSLYIGPVDPIKEVMWVYEEQAGMIQREISYAPGLQKIFDEIIVNAVDNKLRDSSMDTLKVDIDPAKNVIKVFYNGKGIPVVEHDKEKMSVPSLVFCHSLTSFNCNHQEETVINEDCNCFGAKLCNIFSRTFELKTGSKVECKSFKQTWTNNMTNAGTPEILPYFGEDFTEITFSVDLTKFNMAILDKDIQDLLSRRVVDVAASTRGVKVYLNGKIIPINNFEDYVDLFLKGGDYVYEAVSDFCEIAVAPSEKGFMHVSQVNKYSTTKGGKHVHHVTERVVQKLQKYLKETNKRNGFDVDVEFNMIKMHLMVFVNCSISNMCFNEPLKNKMTNQLFKYAHFEPSDHFFTRV</sequence>
<dbReference type="InterPro" id="IPR036890">
    <property type="entry name" value="HATPase_C_sf"/>
</dbReference>
<dbReference type="SMART" id="SM00433">
    <property type="entry name" value="TOP2c"/>
    <property type="match status" value="1"/>
</dbReference>
<dbReference type="GO" id="GO:0003918">
    <property type="term" value="F:DNA topoisomerase type II (double strand cut, ATP-hydrolyzing) activity"/>
    <property type="evidence" value="ECO:0007669"/>
    <property type="project" value="UniProtKB-UniRule"/>
</dbReference>
<feature type="domain" description="DNA topoisomerase type IIA subunit B" evidence="7">
    <location>
        <begin position="249"/>
        <end position="344"/>
    </location>
</feature>
<accession>E9G746</accession>
<dbReference type="EMBL" id="GL732534">
    <property type="protein sequence ID" value="EFX84711.1"/>
    <property type="molecule type" value="Genomic_DNA"/>
</dbReference>
<keyword evidence="6" id="KW-0547">Nucleotide-binding</keyword>
<dbReference type="AlphaFoldDB" id="E9G746"/>
<evidence type="ECO:0000256" key="5">
    <source>
        <dbReference type="ARBA" id="ARBA00023235"/>
    </source>
</evidence>
<comment type="subunit">
    <text evidence="6">Homodimer.</text>
</comment>
<dbReference type="Proteomes" id="UP000000305">
    <property type="component" value="Unassembled WGS sequence"/>
</dbReference>
<keyword evidence="9" id="KW-1185">Reference proteome</keyword>
<evidence type="ECO:0000256" key="2">
    <source>
        <dbReference type="ARBA" id="ARBA00001946"/>
    </source>
</evidence>
<evidence type="ECO:0000256" key="1">
    <source>
        <dbReference type="ARBA" id="ARBA00000185"/>
    </source>
</evidence>
<dbReference type="PRINTS" id="PR00418">
    <property type="entry name" value="TPI2FAMILY"/>
</dbReference>
<dbReference type="InterPro" id="IPR013506">
    <property type="entry name" value="Topo_IIA_bsu_dom2"/>
</dbReference>
<dbReference type="KEGG" id="dpx:DAPPUDRAFT_47063"/>
<dbReference type="SUPFAM" id="SSF55874">
    <property type="entry name" value="ATPase domain of HSP90 chaperone/DNA topoisomerase II/histidine kinase"/>
    <property type="match status" value="1"/>
</dbReference>
<keyword evidence="4 6" id="KW-0238">DNA-binding</keyword>
<dbReference type="GO" id="GO:0003677">
    <property type="term" value="F:DNA binding"/>
    <property type="evidence" value="ECO:0007669"/>
    <property type="project" value="UniProtKB-UniRule"/>
</dbReference>
<dbReference type="FunFam" id="3.30.565.10:FF:000004">
    <property type="entry name" value="DNA topoisomerase 2"/>
    <property type="match status" value="1"/>
</dbReference>
<keyword evidence="3 6" id="KW-0799">Topoisomerase</keyword>
<dbReference type="InterPro" id="IPR020568">
    <property type="entry name" value="Ribosomal_Su5_D2-typ_SF"/>
</dbReference>
<reference evidence="8 9" key="1">
    <citation type="journal article" date="2011" name="Science">
        <title>The ecoresponsive genome of Daphnia pulex.</title>
        <authorList>
            <person name="Colbourne J.K."/>
            <person name="Pfrender M.E."/>
            <person name="Gilbert D."/>
            <person name="Thomas W.K."/>
            <person name="Tucker A."/>
            <person name="Oakley T.H."/>
            <person name="Tokishita S."/>
            <person name="Aerts A."/>
            <person name="Arnold G.J."/>
            <person name="Basu M.K."/>
            <person name="Bauer D.J."/>
            <person name="Caceres C.E."/>
            <person name="Carmel L."/>
            <person name="Casola C."/>
            <person name="Choi J.H."/>
            <person name="Detter J.C."/>
            <person name="Dong Q."/>
            <person name="Dusheyko S."/>
            <person name="Eads B.D."/>
            <person name="Frohlich T."/>
            <person name="Geiler-Samerotte K.A."/>
            <person name="Gerlach D."/>
            <person name="Hatcher P."/>
            <person name="Jogdeo S."/>
            <person name="Krijgsveld J."/>
            <person name="Kriventseva E.V."/>
            <person name="Kultz D."/>
            <person name="Laforsch C."/>
            <person name="Lindquist E."/>
            <person name="Lopez J."/>
            <person name="Manak J.R."/>
            <person name="Muller J."/>
            <person name="Pangilinan J."/>
            <person name="Patwardhan R.P."/>
            <person name="Pitluck S."/>
            <person name="Pritham E.J."/>
            <person name="Rechtsteiner A."/>
            <person name="Rho M."/>
            <person name="Rogozin I.B."/>
            <person name="Sakarya O."/>
            <person name="Salamov A."/>
            <person name="Schaack S."/>
            <person name="Shapiro H."/>
            <person name="Shiga Y."/>
            <person name="Skalitzky C."/>
            <person name="Smith Z."/>
            <person name="Souvorov A."/>
            <person name="Sung W."/>
            <person name="Tang Z."/>
            <person name="Tsuchiya D."/>
            <person name="Tu H."/>
            <person name="Vos H."/>
            <person name="Wang M."/>
            <person name="Wolf Y.I."/>
            <person name="Yamagata H."/>
            <person name="Yamada T."/>
            <person name="Ye Y."/>
            <person name="Shaw J.R."/>
            <person name="Andrews J."/>
            <person name="Crease T.J."/>
            <person name="Tang H."/>
            <person name="Lucas S.M."/>
            <person name="Robertson H.M."/>
            <person name="Bork P."/>
            <person name="Koonin E.V."/>
            <person name="Zdobnov E.M."/>
            <person name="Grigoriev I.V."/>
            <person name="Lynch M."/>
            <person name="Boore J.L."/>
        </authorList>
    </citation>
    <scope>NUCLEOTIDE SEQUENCE [LARGE SCALE GENOMIC DNA]</scope>
</reference>
<dbReference type="HOGENOM" id="CLU_001935_0_0_1"/>
<organism evidence="8 9">
    <name type="scientific">Daphnia pulex</name>
    <name type="common">Water flea</name>
    <dbReference type="NCBI Taxonomy" id="6669"/>
    <lineage>
        <taxon>Eukaryota</taxon>
        <taxon>Metazoa</taxon>
        <taxon>Ecdysozoa</taxon>
        <taxon>Arthropoda</taxon>
        <taxon>Crustacea</taxon>
        <taxon>Branchiopoda</taxon>
        <taxon>Diplostraca</taxon>
        <taxon>Cladocera</taxon>
        <taxon>Anomopoda</taxon>
        <taxon>Daphniidae</taxon>
        <taxon>Daphnia</taxon>
    </lineage>
</organism>
<gene>
    <name evidence="8" type="ORF">DAPPUDRAFT_47063</name>
</gene>
<dbReference type="OrthoDB" id="6499733at2759"/>
<dbReference type="Gene3D" id="3.30.565.10">
    <property type="entry name" value="Histidine kinase-like ATPase, C-terminal domain"/>
    <property type="match status" value="1"/>
</dbReference>
<dbReference type="InterPro" id="IPR014721">
    <property type="entry name" value="Ribsml_uS5_D2-typ_fold_subgr"/>
</dbReference>
<dbReference type="PANTHER" id="PTHR10169">
    <property type="entry name" value="DNA TOPOISOMERASE/GYRASE"/>
    <property type="match status" value="1"/>
</dbReference>
<dbReference type="Pfam" id="PF00204">
    <property type="entry name" value="DNA_gyraseB"/>
    <property type="match status" value="1"/>
</dbReference>
<feature type="non-terminal residue" evidence="8">
    <location>
        <position position="359"/>
    </location>
</feature>
<comment type="similarity">
    <text evidence="6">Belongs to the type II topoisomerase family.</text>
</comment>
<dbReference type="InterPro" id="IPR050634">
    <property type="entry name" value="DNA_Topoisomerase_II"/>
</dbReference>
<dbReference type="InterPro" id="IPR001241">
    <property type="entry name" value="Topo_IIA"/>
</dbReference>
<keyword evidence="6" id="KW-0067">ATP-binding</keyword>
<dbReference type="STRING" id="6669.E9G746"/>
<comment type="function">
    <text evidence="6">Control of topological states of DNA by transient breakage and subsequent rejoining of DNA strands. Topoisomerase II makes double-strand breaks.</text>
</comment>
<protein>
    <recommendedName>
        <fullName evidence="6">DNA topoisomerase 2</fullName>
        <ecNumber evidence="6">5.6.2.2</ecNumber>
    </recommendedName>
</protein>
<dbReference type="GO" id="GO:0006265">
    <property type="term" value="P:DNA topological change"/>
    <property type="evidence" value="ECO:0007669"/>
    <property type="project" value="UniProtKB-UniRule"/>
</dbReference>
<dbReference type="eggNOG" id="KOG0355">
    <property type="taxonomic scope" value="Eukaryota"/>
</dbReference>
<dbReference type="SUPFAM" id="SSF54211">
    <property type="entry name" value="Ribosomal protein S5 domain 2-like"/>
    <property type="match status" value="1"/>
</dbReference>
<dbReference type="FunFam" id="3.30.230.10:FF:000177">
    <property type="entry name" value="DNA topoisomerase 2"/>
    <property type="match status" value="1"/>
</dbReference>
<dbReference type="PANTHER" id="PTHR10169:SF38">
    <property type="entry name" value="DNA TOPOISOMERASE 2"/>
    <property type="match status" value="1"/>
</dbReference>
<keyword evidence="5 6" id="KW-0413">Isomerase</keyword>
<proteinExistence type="inferred from homology"/>